<evidence type="ECO:0000313" key="10">
    <source>
        <dbReference type="EMBL" id="KGK38108.1"/>
    </source>
</evidence>
<dbReference type="GO" id="GO:0003682">
    <property type="term" value="F:chromatin binding"/>
    <property type="evidence" value="ECO:0007669"/>
    <property type="project" value="TreeGrafter"/>
</dbReference>
<keyword evidence="7" id="KW-0131">Cell cycle</keyword>
<feature type="region of interest" description="Disordered" evidence="8">
    <location>
        <begin position="1"/>
        <end position="52"/>
    </location>
</feature>
<comment type="subcellular location">
    <subcellularLocation>
        <location evidence="1">Nucleus</location>
    </subcellularLocation>
</comment>
<dbReference type="GO" id="GO:0005524">
    <property type="term" value="F:ATP binding"/>
    <property type="evidence" value="ECO:0007669"/>
    <property type="project" value="UniProtKB-KW"/>
</dbReference>
<dbReference type="Pfam" id="PF25812">
    <property type="entry name" value="RAD24_helical"/>
    <property type="match status" value="1"/>
</dbReference>
<accession>A0A099NZ67</accession>
<evidence type="ECO:0000256" key="4">
    <source>
        <dbReference type="ARBA" id="ARBA00022763"/>
    </source>
</evidence>
<keyword evidence="4" id="KW-0227">DNA damage</keyword>
<dbReference type="eggNOG" id="KOG1970">
    <property type="taxonomic scope" value="Eukaryota"/>
</dbReference>
<dbReference type="InterPro" id="IPR057927">
    <property type="entry name" value="RAD24-like_helical"/>
</dbReference>
<proteinExistence type="inferred from homology"/>
<evidence type="ECO:0000256" key="2">
    <source>
        <dbReference type="ARBA" id="ARBA00006168"/>
    </source>
</evidence>
<feature type="region of interest" description="Disordered" evidence="8">
    <location>
        <begin position="634"/>
        <end position="678"/>
    </location>
</feature>
<evidence type="ECO:0000256" key="3">
    <source>
        <dbReference type="ARBA" id="ARBA00022741"/>
    </source>
</evidence>
<dbReference type="Pfam" id="PF03215">
    <property type="entry name" value="Rad17"/>
    <property type="match status" value="1"/>
</dbReference>
<dbReference type="PANTHER" id="PTHR12172">
    <property type="entry name" value="CELL CYCLE CHECKPOINT PROTEIN RAD17"/>
    <property type="match status" value="1"/>
</dbReference>
<dbReference type="Proteomes" id="UP000029867">
    <property type="component" value="Unassembled WGS sequence"/>
</dbReference>
<dbReference type="VEuPathDB" id="FungiDB:C5L36_0B10530"/>
<dbReference type="GO" id="GO:0006281">
    <property type="term" value="P:DNA repair"/>
    <property type="evidence" value="ECO:0007669"/>
    <property type="project" value="InterPro"/>
</dbReference>
<feature type="compositionally biased region" description="Acidic residues" evidence="8">
    <location>
        <begin position="1"/>
        <end position="10"/>
    </location>
</feature>
<reference evidence="11" key="1">
    <citation type="journal article" date="2014" name="Microb. Cell Fact.">
        <title>Exploiting Issatchenkia orientalis SD108 for succinic acid production.</title>
        <authorList>
            <person name="Xiao H."/>
            <person name="Shao Z."/>
            <person name="Jiang Y."/>
            <person name="Dole S."/>
            <person name="Zhao H."/>
        </authorList>
    </citation>
    <scope>NUCLEOTIDE SEQUENCE [LARGE SCALE GENOMIC DNA]</scope>
    <source>
        <strain evidence="11">SD108</strain>
    </source>
</reference>
<organism evidence="10 11">
    <name type="scientific">Pichia kudriavzevii</name>
    <name type="common">Yeast</name>
    <name type="synonym">Issatchenkia orientalis</name>
    <dbReference type="NCBI Taxonomy" id="4909"/>
    <lineage>
        <taxon>Eukaryota</taxon>
        <taxon>Fungi</taxon>
        <taxon>Dikarya</taxon>
        <taxon>Ascomycota</taxon>
        <taxon>Saccharomycotina</taxon>
        <taxon>Pichiomycetes</taxon>
        <taxon>Pichiales</taxon>
        <taxon>Pichiaceae</taxon>
        <taxon>Pichia</taxon>
    </lineage>
</organism>
<dbReference type="Gene3D" id="3.40.50.300">
    <property type="entry name" value="P-loop containing nucleotide triphosphate hydrolases"/>
    <property type="match status" value="1"/>
</dbReference>
<sequence length="686" mass="78599">MDISENETDVSTESVISEESDGRSTKTHLSSPIRRYIGSQHEKRKYEEDSQKFEDLKRNLNLGRAKRVRVPPNHDPAHGTNNGTRKTWAIECTPESKADLCIHKRKIDDLEKNISDLIYQRSKTRMLVVSGPSGSGKSTAVKLLAGEIMSRKLSLYRQNMLGSEISDNLNKSTGSSEDHIVEFNILSESSAGKSSVSYFSEFLSQCKLLTGLNEKCIIVEELPNIFHKDTHSNFQGAIWDWISSNDIRLPPLIMCLTEFDIDNDLDYNNGTTFTIENTVKVETVLGHKLMLLENNGWKRIKFNRVAKTFLRKALERACKVEEVQRNWHIDEQIDTLSNLGDLRNAINSLEFWYNYQYDPNEEVEYASLGKGVGMNLFHSIGKILYNTKHKSEEVEEFRKRHNITDYHRIDPHLAVADNVSSEVMSHLIRFNLCCLENYACITSNVSQELNEFMEILSVSDNLIQRSSSSSQSSILNNASFFSCYGMRHQCELMIRGNDNSRMSLQAGNACKGLVYSRDSKLKKRQRSTMLEVAEHLTRRELRMIRRRTFANICALDFILIDGYYQPFIFSSFKFRYMMYQRGKMLDRPVERIGGRFTNTLTADDEIIAEEDDHNAASKVAITLLEDVYFGSEEHMSSSEHDDDGGEFASDPIEDSSDEVFIENTGEEEEDADVFSDNSEVMRLFEE</sequence>
<feature type="domain" description="Checkpoint protein RAD24-like helical bundle" evidence="9">
    <location>
        <begin position="374"/>
        <end position="524"/>
    </location>
</feature>
<evidence type="ECO:0000313" key="11">
    <source>
        <dbReference type="Proteomes" id="UP000029867"/>
    </source>
</evidence>
<feature type="compositionally biased region" description="Acidic residues" evidence="8">
    <location>
        <begin position="640"/>
        <end position="673"/>
    </location>
</feature>
<dbReference type="HOGENOM" id="CLU_027373_0_0_1"/>
<evidence type="ECO:0000256" key="7">
    <source>
        <dbReference type="ARBA" id="ARBA00023306"/>
    </source>
</evidence>
<comment type="similarity">
    <text evidence="2">Belongs to the rad17/RAD24 family.</text>
</comment>
<evidence type="ECO:0000256" key="8">
    <source>
        <dbReference type="SAM" id="MobiDB-lite"/>
    </source>
</evidence>
<dbReference type="GO" id="GO:0000077">
    <property type="term" value="P:DNA damage checkpoint signaling"/>
    <property type="evidence" value="ECO:0007669"/>
    <property type="project" value="TreeGrafter"/>
</dbReference>
<dbReference type="InterPro" id="IPR004582">
    <property type="entry name" value="Checkpoint_prot_Rad17_Rad24"/>
</dbReference>
<keyword evidence="3" id="KW-0547">Nucleotide-binding</keyword>
<keyword evidence="5" id="KW-0067">ATP-binding</keyword>
<dbReference type="GO" id="GO:0005634">
    <property type="term" value="C:nucleus"/>
    <property type="evidence" value="ECO:0007669"/>
    <property type="project" value="UniProtKB-SubCell"/>
</dbReference>
<dbReference type="PANTHER" id="PTHR12172:SF0">
    <property type="entry name" value="CELL CYCLE CHECKPOINT PROTEIN RAD17"/>
    <property type="match status" value="1"/>
</dbReference>
<dbReference type="GO" id="GO:0003689">
    <property type="term" value="F:DNA clamp loader activity"/>
    <property type="evidence" value="ECO:0007669"/>
    <property type="project" value="TreeGrafter"/>
</dbReference>
<feature type="compositionally biased region" description="Basic and acidic residues" evidence="8">
    <location>
        <begin position="40"/>
        <end position="52"/>
    </location>
</feature>
<dbReference type="EMBL" id="JQFK01000024">
    <property type="protein sequence ID" value="KGK38108.1"/>
    <property type="molecule type" value="Genomic_DNA"/>
</dbReference>
<evidence type="ECO:0000256" key="1">
    <source>
        <dbReference type="ARBA" id="ARBA00004123"/>
    </source>
</evidence>
<comment type="caution">
    <text evidence="10">The sequence shown here is derived from an EMBL/GenBank/DDBJ whole genome shotgun (WGS) entry which is preliminary data.</text>
</comment>
<evidence type="ECO:0000256" key="5">
    <source>
        <dbReference type="ARBA" id="ARBA00022840"/>
    </source>
</evidence>
<dbReference type="SUPFAM" id="SSF52540">
    <property type="entry name" value="P-loop containing nucleoside triphosphate hydrolases"/>
    <property type="match status" value="1"/>
</dbReference>
<dbReference type="InterPro" id="IPR027417">
    <property type="entry name" value="P-loop_NTPase"/>
</dbReference>
<evidence type="ECO:0000259" key="9">
    <source>
        <dbReference type="Pfam" id="PF25812"/>
    </source>
</evidence>
<dbReference type="GO" id="GO:0033314">
    <property type="term" value="P:mitotic DNA replication checkpoint signaling"/>
    <property type="evidence" value="ECO:0007669"/>
    <property type="project" value="TreeGrafter"/>
</dbReference>
<keyword evidence="6" id="KW-0539">Nucleus</keyword>
<protein>
    <recommendedName>
        <fullName evidence="9">Checkpoint protein RAD24-like helical bundle domain-containing protein</fullName>
    </recommendedName>
</protein>
<name>A0A099NZ67_PICKU</name>
<gene>
    <name evidence="10" type="ORF">JL09_g2711</name>
</gene>
<dbReference type="AlphaFoldDB" id="A0A099NZ67"/>
<evidence type="ECO:0000256" key="6">
    <source>
        <dbReference type="ARBA" id="ARBA00023242"/>
    </source>
</evidence>